<dbReference type="Gene3D" id="3.50.50.60">
    <property type="entry name" value="FAD/NAD(P)-binding domain"/>
    <property type="match status" value="2"/>
</dbReference>
<proteinExistence type="predicted"/>
<dbReference type="PANTHER" id="PTHR11632">
    <property type="entry name" value="SUCCINATE DEHYDROGENASE 2 FLAVOPROTEIN SUBUNIT"/>
    <property type="match status" value="1"/>
</dbReference>
<dbReference type="InterPro" id="IPR036188">
    <property type="entry name" value="FAD/NAD-bd_sf"/>
</dbReference>
<keyword evidence="2" id="KW-0560">Oxidoreductase</keyword>
<dbReference type="eggNOG" id="COG1053">
    <property type="taxonomic scope" value="Bacteria"/>
</dbReference>
<organism evidence="5 6">
    <name type="scientific">Roseibium aggregatum (strain ATCC 25650 / DSM 13394 / JCM 20685 / NBRC 16684 / NCIMB 2208 / IAM 12614 / B1)</name>
    <name type="common">Stappia aggregata</name>
    <dbReference type="NCBI Taxonomy" id="384765"/>
    <lineage>
        <taxon>Bacteria</taxon>
        <taxon>Pseudomonadati</taxon>
        <taxon>Pseudomonadota</taxon>
        <taxon>Alphaproteobacteria</taxon>
        <taxon>Hyphomicrobiales</taxon>
        <taxon>Stappiaceae</taxon>
        <taxon>Roseibium</taxon>
    </lineage>
</organism>
<evidence type="ECO:0008006" key="7">
    <source>
        <dbReference type="Google" id="ProtNLM"/>
    </source>
</evidence>
<evidence type="ECO:0000256" key="1">
    <source>
        <dbReference type="ARBA" id="ARBA00022630"/>
    </source>
</evidence>
<evidence type="ECO:0000313" key="5">
    <source>
        <dbReference type="EMBL" id="EAV41267.1"/>
    </source>
</evidence>
<name>A0P182_ROSAI</name>
<dbReference type="GO" id="GO:0050660">
    <property type="term" value="F:flavin adenine dinucleotide binding"/>
    <property type="evidence" value="ECO:0007669"/>
    <property type="project" value="TreeGrafter"/>
</dbReference>
<dbReference type="SUPFAM" id="SSF46977">
    <property type="entry name" value="Succinate dehydrogenase/fumarate reductase flavoprotein C-terminal domain"/>
    <property type="match status" value="1"/>
</dbReference>
<gene>
    <name evidence="5" type="ORF">SIAM614_29311</name>
</gene>
<evidence type="ECO:0000313" key="6">
    <source>
        <dbReference type="Proteomes" id="UP000004848"/>
    </source>
</evidence>
<dbReference type="InterPro" id="IPR030664">
    <property type="entry name" value="SdhA/FrdA/AprA"/>
</dbReference>
<dbReference type="PRINTS" id="PR00411">
    <property type="entry name" value="PNDRDTASEI"/>
</dbReference>
<dbReference type="GO" id="GO:0009055">
    <property type="term" value="F:electron transfer activity"/>
    <property type="evidence" value="ECO:0007669"/>
    <property type="project" value="TreeGrafter"/>
</dbReference>
<dbReference type="NCBIfam" id="NF006131">
    <property type="entry name" value="PRK08275.1"/>
    <property type="match status" value="1"/>
</dbReference>
<dbReference type="PRINTS" id="PR00368">
    <property type="entry name" value="FADPNR"/>
</dbReference>
<sequence length="588" mass="65532">MKLLERVETGMDDLRAGLNEVDCDLLVIGGGTAGPMAAYRARKKNPNAKVILLEKANVKRSGAISMGMDGLNNAVIPGHSTPEQYTKEITIANDGIVDQAAVYKYAQNCYGIIEELDQFGIRFQKDENGEYDVKKVHHMGTYVLPMPNGDTVKKALYRQLRRARVLISNRYMATRLLTGKSGRAAGAIAVNTRTGEFLVIKAKAVIMCMGAAGRLGLPTSGYLYGTYENPTNSGEGYSMAYHAGAKLANLECFQINPLIKDYNGPACAYVAGPFGGYTANSKNERFIECDYWSGQMMQEFYNELQSGKGPVFLKLNHLHKDTADHIEHILHTVERPSRGRFHEQRGTKYSEQMIEMHISEIGFCSGHSASGVYVDEFARTTVPGLYAAGDMASVPHNYMLGAFTNGAIAGEHAIEFADDVDFDDFDDAATSLEQERVLAPTRRDDGIPPNQIEYKIRRLVNDYLQPPKVTAKYELCQARLAEVRHDMETQMMARDAHELMRSMEVASILDCADMAAFASLYRTESRWGLYHWRSDYPGSNDVDWKCHVLLSQENGVMTCEKKDVAPYIIPIGEDEKDAYYKQRITAQA</sequence>
<dbReference type="EMBL" id="AAUW01000022">
    <property type="protein sequence ID" value="EAV41267.1"/>
    <property type="molecule type" value="Genomic_DNA"/>
</dbReference>
<dbReference type="InterPro" id="IPR037099">
    <property type="entry name" value="Fum_R/Succ_DH_flav-like_C_sf"/>
</dbReference>
<dbReference type="GO" id="GO:0005886">
    <property type="term" value="C:plasma membrane"/>
    <property type="evidence" value="ECO:0007669"/>
    <property type="project" value="TreeGrafter"/>
</dbReference>
<reference evidence="5 6" key="1">
    <citation type="submission" date="2006-05" db="EMBL/GenBank/DDBJ databases">
        <authorList>
            <person name="King G."/>
            <person name="Ferriera S."/>
            <person name="Johnson J."/>
            <person name="Kravitz S."/>
            <person name="Beeson K."/>
            <person name="Sutton G."/>
            <person name="Rogers Y.-H."/>
            <person name="Friedman R."/>
            <person name="Frazier M."/>
            <person name="Venter J.C."/>
        </authorList>
    </citation>
    <scope>NUCLEOTIDE SEQUENCE [LARGE SCALE GENOMIC DNA]</scope>
    <source>
        <strain evidence="6">ATCC 25650 / DSM 13394 / JCM 20685 / NBRC 16684 / NCIMB 2208 / IAM 12614 / B1</strain>
    </source>
</reference>
<dbReference type="GO" id="GO:0009061">
    <property type="term" value="P:anaerobic respiration"/>
    <property type="evidence" value="ECO:0007669"/>
    <property type="project" value="TreeGrafter"/>
</dbReference>
<feature type="domain" description="FAD-dependent oxidoreductase 2 FAD-binding" evidence="3">
    <location>
        <begin position="24"/>
        <end position="395"/>
    </location>
</feature>
<accession>A0P182</accession>
<dbReference type="PIRSF" id="PIRSF000171">
    <property type="entry name" value="SDHA_APRA_LASPO"/>
    <property type="match status" value="1"/>
</dbReference>
<evidence type="ECO:0000259" key="4">
    <source>
        <dbReference type="Pfam" id="PF02910"/>
    </source>
</evidence>
<dbReference type="GO" id="GO:0000104">
    <property type="term" value="F:succinate dehydrogenase activity"/>
    <property type="evidence" value="ECO:0007669"/>
    <property type="project" value="TreeGrafter"/>
</dbReference>
<comment type="caution">
    <text evidence="5">The sequence shown here is derived from an EMBL/GenBank/DDBJ whole genome shotgun (WGS) entry which is preliminary data.</text>
</comment>
<evidence type="ECO:0000256" key="2">
    <source>
        <dbReference type="ARBA" id="ARBA00023002"/>
    </source>
</evidence>
<dbReference type="Proteomes" id="UP000004848">
    <property type="component" value="Unassembled WGS sequence"/>
</dbReference>
<protein>
    <recommendedName>
        <fullName evidence="7">Succinate dehydrogenase/fumarate reductase flavoprotein subunit</fullName>
    </recommendedName>
</protein>
<dbReference type="Pfam" id="PF00890">
    <property type="entry name" value="FAD_binding_2"/>
    <property type="match status" value="1"/>
</dbReference>
<dbReference type="InterPro" id="IPR003953">
    <property type="entry name" value="FAD-dep_OxRdtase_2_FAD-bd"/>
</dbReference>
<dbReference type="Pfam" id="PF02910">
    <property type="entry name" value="Succ_DH_flav_C"/>
    <property type="match status" value="1"/>
</dbReference>
<dbReference type="AlphaFoldDB" id="A0P182"/>
<evidence type="ECO:0000259" key="3">
    <source>
        <dbReference type="Pfam" id="PF00890"/>
    </source>
</evidence>
<keyword evidence="1" id="KW-0285">Flavoprotein</keyword>
<feature type="domain" description="Fumarate reductase/succinate dehydrogenase flavoprotein-like C-terminal" evidence="4">
    <location>
        <begin position="480"/>
        <end position="567"/>
    </location>
</feature>
<dbReference type="InterPro" id="IPR015939">
    <property type="entry name" value="Fum_Rdtase/Succ_DH_flav-like_C"/>
</dbReference>
<dbReference type="SUPFAM" id="SSF51905">
    <property type="entry name" value="FAD/NAD(P)-binding domain"/>
    <property type="match status" value="1"/>
</dbReference>
<dbReference type="PANTHER" id="PTHR11632:SF73">
    <property type="entry name" value="BLR3196 PROTEIN"/>
    <property type="match status" value="1"/>
</dbReference>